<dbReference type="VEuPathDB" id="VectorBase:HLOH_064240"/>
<keyword evidence="2" id="KW-1185">Reference proteome</keyword>
<dbReference type="GO" id="GO:0003676">
    <property type="term" value="F:nucleic acid binding"/>
    <property type="evidence" value="ECO:0007669"/>
    <property type="project" value="InterPro"/>
</dbReference>
<sequence>MAFPFFNGGQFPAKDYVFQQDRAPVHTAKKVQALLQQQGVTILPWHPQSPDWIIIEIVGGRMKTALSRQSLHGLSSDSLWAAVQQEWDRLKRDPALARALYESLLARMTAESECHGDVTRY</sequence>
<dbReference type="OMA" id="TAESECH"/>
<reference evidence="1 2" key="1">
    <citation type="journal article" date="2020" name="Cell">
        <title>Large-Scale Comparative Analyses of Tick Genomes Elucidate Their Genetic Diversity and Vector Capacities.</title>
        <authorList>
            <consortium name="Tick Genome and Microbiome Consortium (TIGMIC)"/>
            <person name="Jia N."/>
            <person name="Wang J."/>
            <person name="Shi W."/>
            <person name="Du L."/>
            <person name="Sun Y."/>
            <person name="Zhan W."/>
            <person name="Jiang J.F."/>
            <person name="Wang Q."/>
            <person name="Zhang B."/>
            <person name="Ji P."/>
            <person name="Bell-Sakyi L."/>
            <person name="Cui X.M."/>
            <person name="Yuan T.T."/>
            <person name="Jiang B.G."/>
            <person name="Yang W.F."/>
            <person name="Lam T.T."/>
            <person name="Chang Q.C."/>
            <person name="Ding S.J."/>
            <person name="Wang X.J."/>
            <person name="Zhu J.G."/>
            <person name="Ruan X.D."/>
            <person name="Zhao L."/>
            <person name="Wei J.T."/>
            <person name="Ye R.Z."/>
            <person name="Que T.C."/>
            <person name="Du C.H."/>
            <person name="Zhou Y.H."/>
            <person name="Cheng J.X."/>
            <person name="Dai P.F."/>
            <person name="Guo W.B."/>
            <person name="Han X.H."/>
            <person name="Huang E.J."/>
            <person name="Li L.F."/>
            <person name="Wei W."/>
            <person name="Gao Y.C."/>
            <person name="Liu J.Z."/>
            <person name="Shao H.Z."/>
            <person name="Wang X."/>
            <person name="Wang C.C."/>
            <person name="Yang T.C."/>
            <person name="Huo Q.B."/>
            <person name="Li W."/>
            <person name="Chen H.Y."/>
            <person name="Chen S.E."/>
            <person name="Zhou L.G."/>
            <person name="Ni X.B."/>
            <person name="Tian J.H."/>
            <person name="Sheng Y."/>
            <person name="Liu T."/>
            <person name="Pan Y.S."/>
            <person name="Xia L.Y."/>
            <person name="Li J."/>
            <person name="Zhao F."/>
            <person name="Cao W.C."/>
        </authorList>
    </citation>
    <scope>NUCLEOTIDE SEQUENCE [LARGE SCALE GENOMIC DNA]</scope>
    <source>
        <strain evidence="1">HaeL-2018</strain>
    </source>
</reference>
<dbReference type="Proteomes" id="UP000821853">
    <property type="component" value="Chromosome 8"/>
</dbReference>
<comment type="caution">
    <text evidence="1">The sequence shown here is derived from an EMBL/GenBank/DDBJ whole genome shotgun (WGS) entry which is preliminary data.</text>
</comment>
<dbReference type="Gene3D" id="3.30.420.10">
    <property type="entry name" value="Ribonuclease H-like superfamily/Ribonuclease H"/>
    <property type="match status" value="1"/>
</dbReference>
<dbReference type="EMBL" id="JABSTR010000010">
    <property type="protein sequence ID" value="KAH9380663.1"/>
    <property type="molecule type" value="Genomic_DNA"/>
</dbReference>
<dbReference type="OrthoDB" id="9996331at2759"/>
<gene>
    <name evidence="1" type="ORF">HPB48_015867</name>
</gene>
<dbReference type="AlphaFoldDB" id="A0A9J6H1R6"/>
<dbReference type="InterPro" id="IPR036397">
    <property type="entry name" value="RNaseH_sf"/>
</dbReference>
<protein>
    <submittedName>
        <fullName evidence="1">Uncharacterized protein</fullName>
    </submittedName>
</protein>
<accession>A0A9J6H1R6</accession>
<proteinExistence type="predicted"/>
<organism evidence="1 2">
    <name type="scientific">Haemaphysalis longicornis</name>
    <name type="common">Bush tick</name>
    <dbReference type="NCBI Taxonomy" id="44386"/>
    <lineage>
        <taxon>Eukaryota</taxon>
        <taxon>Metazoa</taxon>
        <taxon>Ecdysozoa</taxon>
        <taxon>Arthropoda</taxon>
        <taxon>Chelicerata</taxon>
        <taxon>Arachnida</taxon>
        <taxon>Acari</taxon>
        <taxon>Parasitiformes</taxon>
        <taxon>Ixodida</taxon>
        <taxon>Ixodoidea</taxon>
        <taxon>Ixodidae</taxon>
        <taxon>Haemaphysalinae</taxon>
        <taxon>Haemaphysalis</taxon>
    </lineage>
</organism>
<name>A0A9J6H1R6_HAELO</name>
<evidence type="ECO:0000313" key="2">
    <source>
        <dbReference type="Proteomes" id="UP000821853"/>
    </source>
</evidence>
<evidence type="ECO:0000313" key="1">
    <source>
        <dbReference type="EMBL" id="KAH9380663.1"/>
    </source>
</evidence>